<name>A0A382HGT2_9ZZZZ</name>
<dbReference type="InterPro" id="IPR029069">
    <property type="entry name" value="HotDog_dom_sf"/>
</dbReference>
<evidence type="ECO:0000313" key="1">
    <source>
        <dbReference type="EMBL" id="SVB85883.1"/>
    </source>
</evidence>
<dbReference type="SUPFAM" id="SSF54637">
    <property type="entry name" value="Thioesterase/thiol ester dehydrase-isomerase"/>
    <property type="match status" value="1"/>
</dbReference>
<dbReference type="Pfam" id="PF19315">
    <property type="entry name" value="MC_hydratase"/>
    <property type="match status" value="1"/>
</dbReference>
<protein>
    <submittedName>
        <fullName evidence="1">Uncharacterized protein</fullName>
    </submittedName>
</protein>
<dbReference type="AlphaFoldDB" id="A0A382HGT2"/>
<dbReference type="InterPro" id="IPR048274">
    <property type="entry name" value="MC_hydratase"/>
</dbReference>
<dbReference type="PANTHER" id="PTHR43664:SF1">
    <property type="entry name" value="BETA-METHYLMALYL-COA DEHYDRATASE"/>
    <property type="match status" value="1"/>
</dbReference>
<organism evidence="1">
    <name type="scientific">marine metagenome</name>
    <dbReference type="NCBI Taxonomy" id="408172"/>
    <lineage>
        <taxon>unclassified sequences</taxon>
        <taxon>metagenomes</taxon>
        <taxon>ecological metagenomes</taxon>
    </lineage>
</organism>
<dbReference type="GO" id="GO:0016829">
    <property type="term" value="F:lyase activity"/>
    <property type="evidence" value="ECO:0007669"/>
    <property type="project" value="InterPro"/>
</dbReference>
<dbReference type="CDD" id="cd03451">
    <property type="entry name" value="FkbR2"/>
    <property type="match status" value="1"/>
</dbReference>
<dbReference type="Gene3D" id="3.10.129.10">
    <property type="entry name" value="Hotdog Thioesterase"/>
    <property type="match status" value="1"/>
</dbReference>
<sequence length="177" mass="19900">MRDGAVQTGENRYRETFGRYFEDFKIGDVYEHRPGRTISEADNTWFTLLTMNQHPLHFDAEYAKHSEFGKPIVNSAFTLALVAGMSVSDVSQKAIANLGWTDISMPAPVFNGDTLYAESEVKEKRMSKSRPTQGMVTVETRAHKQDGSLVMKYQRIVLVPKRGHSVDDKVLAAENGE</sequence>
<proteinExistence type="predicted"/>
<dbReference type="PANTHER" id="PTHR43664">
    <property type="entry name" value="MONOAMINE OXIDASE-RELATED"/>
    <property type="match status" value="1"/>
</dbReference>
<gene>
    <name evidence="1" type="ORF">METZ01_LOCUS238737</name>
</gene>
<dbReference type="InterPro" id="IPR052342">
    <property type="entry name" value="MCH/BMMD"/>
</dbReference>
<reference evidence="1" key="1">
    <citation type="submission" date="2018-05" db="EMBL/GenBank/DDBJ databases">
        <authorList>
            <person name="Lanie J.A."/>
            <person name="Ng W.-L."/>
            <person name="Kazmierczak K.M."/>
            <person name="Andrzejewski T.M."/>
            <person name="Davidsen T.M."/>
            <person name="Wayne K.J."/>
            <person name="Tettelin H."/>
            <person name="Glass J.I."/>
            <person name="Rusch D."/>
            <person name="Podicherti R."/>
            <person name="Tsui H.-C.T."/>
            <person name="Winkler M.E."/>
        </authorList>
    </citation>
    <scope>NUCLEOTIDE SEQUENCE</scope>
</reference>
<accession>A0A382HGT2</accession>
<dbReference type="EMBL" id="UINC01060893">
    <property type="protein sequence ID" value="SVB85883.1"/>
    <property type="molecule type" value="Genomic_DNA"/>
</dbReference>